<dbReference type="SUPFAM" id="SSF51735">
    <property type="entry name" value="NAD(P)-binding Rossmann-fold domains"/>
    <property type="match status" value="1"/>
</dbReference>
<feature type="transmembrane region" description="Helical" evidence="12">
    <location>
        <begin position="6"/>
        <end position="28"/>
    </location>
</feature>
<comment type="pathway">
    <text evidence="2">Lipid metabolism; sphingolipid metabolism.</text>
</comment>
<dbReference type="GO" id="GO:0030148">
    <property type="term" value="P:sphingolipid biosynthetic process"/>
    <property type="evidence" value="ECO:0007669"/>
    <property type="project" value="InterPro"/>
</dbReference>
<dbReference type="RefSeq" id="XP_033653650.1">
    <property type="nucleotide sequence ID" value="XM_033796971.1"/>
</dbReference>
<evidence type="ECO:0000256" key="3">
    <source>
        <dbReference type="ARBA" id="ARBA00004991"/>
    </source>
</evidence>
<evidence type="ECO:0000256" key="8">
    <source>
        <dbReference type="ARBA" id="ARBA00023098"/>
    </source>
</evidence>
<dbReference type="InterPro" id="IPR045022">
    <property type="entry name" value="KDSR-like"/>
</dbReference>
<dbReference type="Pfam" id="PF00106">
    <property type="entry name" value="adh_short"/>
    <property type="match status" value="1"/>
</dbReference>
<evidence type="ECO:0000256" key="6">
    <source>
        <dbReference type="ARBA" id="ARBA00022919"/>
    </source>
</evidence>
<dbReference type="Proteomes" id="UP000800097">
    <property type="component" value="Unassembled WGS sequence"/>
</dbReference>
<dbReference type="GO" id="GO:0006666">
    <property type="term" value="P:3-keto-sphinganine metabolic process"/>
    <property type="evidence" value="ECO:0007669"/>
    <property type="project" value="InterPro"/>
</dbReference>
<evidence type="ECO:0000256" key="2">
    <source>
        <dbReference type="ARBA" id="ARBA00004760"/>
    </source>
</evidence>
<dbReference type="AlphaFoldDB" id="A0A6A6JHS7"/>
<evidence type="ECO:0000256" key="9">
    <source>
        <dbReference type="ARBA" id="ARBA00026112"/>
    </source>
</evidence>
<dbReference type="PANTHER" id="PTHR43550">
    <property type="entry name" value="3-KETODIHYDROSPHINGOSINE REDUCTASE"/>
    <property type="match status" value="1"/>
</dbReference>
<keyword evidence="12" id="KW-1133">Transmembrane helix</keyword>
<dbReference type="InterPro" id="IPR057326">
    <property type="entry name" value="KR_dom"/>
</dbReference>
<evidence type="ECO:0000256" key="11">
    <source>
        <dbReference type="ARBA" id="ARBA00048930"/>
    </source>
</evidence>
<dbReference type="EC" id="1.1.1.102" evidence="9"/>
<dbReference type="GO" id="GO:0047560">
    <property type="term" value="F:3-dehydrosphinganine reductase activity"/>
    <property type="evidence" value="ECO:0007669"/>
    <property type="project" value="UniProtKB-EC"/>
</dbReference>
<feature type="domain" description="Ketoreductase" evidence="13">
    <location>
        <begin position="38"/>
        <end position="238"/>
    </location>
</feature>
<dbReference type="Gene3D" id="3.40.50.720">
    <property type="entry name" value="NAD(P)-binding Rossmann-like Domain"/>
    <property type="match status" value="1"/>
</dbReference>
<dbReference type="SMART" id="SM00822">
    <property type="entry name" value="PKS_KR"/>
    <property type="match status" value="1"/>
</dbReference>
<dbReference type="GeneID" id="54550146"/>
<sequence>MAAYLSYAAIALLLLVLYLSLDIMGILSRRNKFDVDGRTVLLTGGSYGMGRSLAALLSSRGASLILVARDPAKLASAVEHAKSHAKHPSTQRFTYISADVSSEAENERLLKEATAWNNGKTPEVVWAHAGSASPMLFVESSIETQRRQMDLNYWAACYLAHKTLRAWLYPETPYPAQTKTDGEKKAQPEPPRYFIVTSSVIAFVNIAGYAPYGPAKTALRALCDALNMEILLYNGARRSNKDTGTSPAPFDIHVRAIFPGTIKSPGLEQENKTKHAVTHLLEESDPAQTEMEAAVAAIKGLERGDFMTATNWLGEVLRISSLGGSKRNGVVRDTLGQWLTSLVWLVAGPDMEGKVWGWGKKEGMPEFRPEGSR</sequence>
<keyword evidence="12" id="KW-0812">Transmembrane</keyword>
<evidence type="ECO:0000256" key="1">
    <source>
        <dbReference type="ARBA" id="ARBA00004240"/>
    </source>
</evidence>
<name>A0A6A6JHS7_WESOR</name>
<comment type="catalytic activity">
    <reaction evidence="11">
        <text>sphinganine + NADP(+) = 3-oxosphinganine + NADPH + H(+)</text>
        <dbReference type="Rhea" id="RHEA:22640"/>
        <dbReference type="ChEBI" id="CHEBI:15378"/>
        <dbReference type="ChEBI" id="CHEBI:57783"/>
        <dbReference type="ChEBI" id="CHEBI:57817"/>
        <dbReference type="ChEBI" id="CHEBI:58299"/>
        <dbReference type="ChEBI" id="CHEBI:58349"/>
        <dbReference type="EC" id="1.1.1.102"/>
    </reaction>
    <physiologicalReaction direction="right-to-left" evidence="11">
        <dbReference type="Rhea" id="RHEA:22642"/>
    </physiologicalReaction>
</comment>
<evidence type="ECO:0000256" key="7">
    <source>
        <dbReference type="ARBA" id="ARBA00023002"/>
    </source>
</evidence>
<organism evidence="14 15">
    <name type="scientific">Westerdykella ornata</name>
    <dbReference type="NCBI Taxonomy" id="318751"/>
    <lineage>
        <taxon>Eukaryota</taxon>
        <taxon>Fungi</taxon>
        <taxon>Dikarya</taxon>
        <taxon>Ascomycota</taxon>
        <taxon>Pezizomycotina</taxon>
        <taxon>Dothideomycetes</taxon>
        <taxon>Pleosporomycetidae</taxon>
        <taxon>Pleosporales</taxon>
        <taxon>Sporormiaceae</taxon>
        <taxon>Westerdykella</taxon>
    </lineage>
</organism>
<dbReference type="GO" id="GO:0005789">
    <property type="term" value="C:endoplasmic reticulum membrane"/>
    <property type="evidence" value="ECO:0007669"/>
    <property type="project" value="TreeGrafter"/>
</dbReference>
<comment type="subcellular location">
    <subcellularLocation>
        <location evidence="1">Endoplasmic reticulum</location>
    </subcellularLocation>
</comment>
<comment type="function">
    <text evidence="10">Catalyzes the reduction of 3'-oxosphinganine (3-ketodihydrosphingosine/KDS) to sphinganine (dihydrosphingosine/DHS), the second step of de novo sphingolipid biosynthesis.</text>
</comment>
<keyword evidence="8" id="KW-0443">Lipid metabolism</keyword>
<keyword evidence="6" id="KW-0746">Sphingolipid metabolism</keyword>
<dbReference type="PANTHER" id="PTHR43550:SF3">
    <property type="entry name" value="3-KETODIHYDROSPHINGOSINE REDUCTASE"/>
    <property type="match status" value="1"/>
</dbReference>
<proteinExistence type="predicted"/>
<evidence type="ECO:0000313" key="14">
    <source>
        <dbReference type="EMBL" id="KAF2276111.1"/>
    </source>
</evidence>
<evidence type="ECO:0000256" key="10">
    <source>
        <dbReference type="ARBA" id="ARBA00044737"/>
    </source>
</evidence>
<dbReference type="InterPro" id="IPR002347">
    <property type="entry name" value="SDR_fam"/>
</dbReference>
<evidence type="ECO:0000313" key="15">
    <source>
        <dbReference type="Proteomes" id="UP000800097"/>
    </source>
</evidence>
<reference evidence="14" key="1">
    <citation type="journal article" date="2020" name="Stud. Mycol.">
        <title>101 Dothideomycetes genomes: a test case for predicting lifestyles and emergence of pathogens.</title>
        <authorList>
            <person name="Haridas S."/>
            <person name="Albert R."/>
            <person name="Binder M."/>
            <person name="Bloem J."/>
            <person name="Labutti K."/>
            <person name="Salamov A."/>
            <person name="Andreopoulos B."/>
            <person name="Baker S."/>
            <person name="Barry K."/>
            <person name="Bills G."/>
            <person name="Bluhm B."/>
            <person name="Cannon C."/>
            <person name="Castanera R."/>
            <person name="Culley D."/>
            <person name="Daum C."/>
            <person name="Ezra D."/>
            <person name="Gonzalez J."/>
            <person name="Henrissat B."/>
            <person name="Kuo A."/>
            <person name="Liang C."/>
            <person name="Lipzen A."/>
            <person name="Lutzoni F."/>
            <person name="Magnuson J."/>
            <person name="Mondo S."/>
            <person name="Nolan M."/>
            <person name="Ohm R."/>
            <person name="Pangilinan J."/>
            <person name="Park H.-J."/>
            <person name="Ramirez L."/>
            <person name="Alfaro M."/>
            <person name="Sun H."/>
            <person name="Tritt A."/>
            <person name="Yoshinaga Y."/>
            <person name="Zwiers L.-H."/>
            <person name="Turgeon B."/>
            <person name="Goodwin S."/>
            <person name="Spatafora J."/>
            <person name="Crous P."/>
            <person name="Grigoriev I."/>
        </authorList>
    </citation>
    <scope>NUCLEOTIDE SEQUENCE</scope>
    <source>
        <strain evidence="14">CBS 379.55</strain>
    </source>
</reference>
<dbReference type="CDD" id="cd08939">
    <property type="entry name" value="KDSR-like_SDR_c"/>
    <property type="match status" value="1"/>
</dbReference>
<gene>
    <name evidence="14" type="ORF">EI97DRAFT_418892</name>
</gene>
<keyword evidence="15" id="KW-1185">Reference proteome</keyword>
<accession>A0A6A6JHS7</accession>
<keyword evidence="5" id="KW-0521">NADP</keyword>
<dbReference type="InterPro" id="IPR036291">
    <property type="entry name" value="NAD(P)-bd_dom_sf"/>
</dbReference>
<protein>
    <recommendedName>
        <fullName evidence="9">3-dehydrosphinganine reductase</fullName>
        <ecNumber evidence="9">1.1.1.102</ecNumber>
    </recommendedName>
</protein>
<keyword evidence="7" id="KW-0560">Oxidoreductase</keyword>
<keyword evidence="12" id="KW-0472">Membrane</keyword>
<dbReference type="OrthoDB" id="10267115at2759"/>
<keyword evidence="4" id="KW-0256">Endoplasmic reticulum</keyword>
<evidence type="ECO:0000256" key="12">
    <source>
        <dbReference type="SAM" id="Phobius"/>
    </source>
</evidence>
<evidence type="ECO:0000259" key="13">
    <source>
        <dbReference type="SMART" id="SM00822"/>
    </source>
</evidence>
<dbReference type="EMBL" id="ML986494">
    <property type="protein sequence ID" value="KAF2276111.1"/>
    <property type="molecule type" value="Genomic_DNA"/>
</dbReference>
<evidence type="ECO:0000256" key="5">
    <source>
        <dbReference type="ARBA" id="ARBA00022857"/>
    </source>
</evidence>
<evidence type="ECO:0000256" key="4">
    <source>
        <dbReference type="ARBA" id="ARBA00022824"/>
    </source>
</evidence>
<comment type="pathway">
    <text evidence="3">Sphingolipid metabolism.</text>
</comment>